<dbReference type="OrthoDB" id="775972at2759"/>
<dbReference type="InterPro" id="IPR001584">
    <property type="entry name" value="Integrase_cat-core"/>
</dbReference>
<evidence type="ECO:0000313" key="2">
    <source>
        <dbReference type="EMBL" id="GFS58477.1"/>
    </source>
</evidence>
<keyword evidence="3" id="KW-1185">Reference proteome</keyword>
<dbReference type="InterPro" id="IPR012337">
    <property type="entry name" value="RNaseH-like_sf"/>
</dbReference>
<dbReference type="PROSITE" id="PS50994">
    <property type="entry name" value="INTEGRASE"/>
    <property type="match status" value="1"/>
</dbReference>
<dbReference type="PANTHER" id="PTHR38681:SF1">
    <property type="entry name" value="RETROVIRUS-RELATED POL POLYPROTEIN FROM TRANSPOSON 412-LIKE PROTEIN"/>
    <property type="match status" value="1"/>
</dbReference>
<proteinExistence type="predicted"/>
<reference evidence="2" key="1">
    <citation type="submission" date="2020-08" db="EMBL/GenBank/DDBJ databases">
        <title>Multicomponent nature underlies the extraordinary mechanical properties of spider dragline silk.</title>
        <authorList>
            <person name="Kono N."/>
            <person name="Nakamura H."/>
            <person name="Mori M."/>
            <person name="Yoshida Y."/>
            <person name="Ohtoshi R."/>
            <person name="Malay A.D."/>
            <person name="Moran D.A.P."/>
            <person name="Tomita M."/>
            <person name="Numata K."/>
            <person name="Arakawa K."/>
        </authorList>
    </citation>
    <scope>NUCLEOTIDE SEQUENCE</scope>
</reference>
<dbReference type="SUPFAM" id="SSF53098">
    <property type="entry name" value="Ribonuclease H-like"/>
    <property type="match status" value="1"/>
</dbReference>
<protein>
    <submittedName>
        <fullName evidence="2">Pro-Pol polyprotein</fullName>
    </submittedName>
</protein>
<dbReference type="GO" id="GO:0003676">
    <property type="term" value="F:nucleic acid binding"/>
    <property type="evidence" value="ECO:0007669"/>
    <property type="project" value="InterPro"/>
</dbReference>
<sequence length="215" mass="24439">MRKGIKNRVRAWKKDQRVKVFKHTKAPLSTFSPPDAQFAHIHIDYIRPFTPSKAYKYCLTRCPEAIPTVDILAETTACAFLSGWIFRFGILVALTNDQGRNFDCSLIRELTNMLGSHRIHSISYHPQSNGMIERFHRHLKSAIIDLENTGWSDILPIVLSGLSSALKNDLKATSSKLVFGATLHLPSYLTATESFFKHVCVTHLRVEISYHDEKT</sequence>
<organism evidence="2 3">
    <name type="scientific">Trichonephila inaurata madagascariensis</name>
    <dbReference type="NCBI Taxonomy" id="2747483"/>
    <lineage>
        <taxon>Eukaryota</taxon>
        <taxon>Metazoa</taxon>
        <taxon>Ecdysozoa</taxon>
        <taxon>Arthropoda</taxon>
        <taxon>Chelicerata</taxon>
        <taxon>Arachnida</taxon>
        <taxon>Araneae</taxon>
        <taxon>Araneomorphae</taxon>
        <taxon>Entelegynae</taxon>
        <taxon>Araneoidea</taxon>
        <taxon>Nephilidae</taxon>
        <taxon>Trichonephila</taxon>
        <taxon>Trichonephila inaurata</taxon>
    </lineage>
</organism>
<accession>A0A8X6MI71</accession>
<comment type="caution">
    <text evidence="2">The sequence shown here is derived from an EMBL/GenBank/DDBJ whole genome shotgun (WGS) entry which is preliminary data.</text>
</comment>
<dbReference type="GO" id="GO:0015074">
    <property type="term" value="P:DNA integration"/>
    <property type="evidence" value="ECO:0007669"/>
    <property type="project" value="InterPro"/>
</dbReference>
<dbReference type="PANTHER" id="PTHR38681">
    <property type="entry name" value="RETROVIRUS-RELATED POL POLYPROTEIN FROM TRANSPOSON 412-LIKE PROTEIN-RELATED"/>
    <property type="match status" value="1"/>
</dbReference>
<dbReference type="Proteomes" id="UP000886998">
    <property type="component" value="Unassembled WGS sequence"/>
</dbReference>
<evidence type="ECO:0000313" key="3">
    <source>
        <dbReference type="Proteomes" id="UP000886998"/>
    </source>
</evidence>
<dbReference type="Gene3D" id="3.30.420.10">
    <property type="entry name" value="Ribonuclease H-like superfamily/Ribonuclease H"/>
    <property type="match status" value="1"/>
</dbReference>
<evidence type="ECO:0000259" key="1">
    <source>
        <dbReference type="PROSITE" id="PS50994"/>
    </source>
</evidence>
<dbReference type="AlphaFoldDB" id="A0A8X6MI71"/>
<dbReference type="EMBL" id="BMAV01027339">
    <property type="protein sequence ID" value="GFS58477.1"/>
    <property type="molecule type" value="Genomic_DNA"/>
</dbReference>
<feature type="domain" description="Integrase catalytic" evidence="1">
    <location>
        <begin position="73"/>
        <end position="194"/>
    </location>
</feature>
<dbReference type="InterPro" id="IPR036397">
    <property type="entry name" value="RNaseH_sf"/>
</dbReference>
<gene>
    <name evidence="2" type="primary">pol_2622</name>
    <name evidence="2" type="ORF">TNIN_477051</name>
</gene>
<name>A0A8X6MI71_9ARAC</name>